<reference evidence="1" key="1">
    <citation type="submission" date="2014-09" db="EMBL/GenBank/DDBJ databases">
        <authorList>
            <person name="Magalhaes I.L.F."/>
            <person name="Oliveira U."/>
            <person name="Santos F.R."/>
            <person name="Vidigal T.H.D.A."/>
            <person name="Brescovit A.D."/>
            <person name="Santos A.J."/>
        </authorList>
    </citation>
    <scope>NUCLEOTIDE SEQUENCE</scope>
    <source>
        <tissue evidence="1">Shoot tissue taken approximately 20 cm above the soil surface</tissue>
    </source>
</reference>
<organism evidence="1">
    <name type="scientific">Arundo donax</name>
    <name type="common">Giant reed</name>
    <name type="synonym">Donax arundinaceus</name>
    <dbReference type="NCBI Taxonomy" id="35708"/>
    <lineage>
        <taxon>Eukaryota</taxon>
        <taxon>Viridiplantae</taxon>
        <taxon>Streptophyta</taxon>
        <taxon>Embryophyta</taxon>
        <taxon>Tracheophyta</taxon>
        <taxon>Spermatophyta</taxon>
        <taxon>Magnoliopsida</taxon>
        <taxon>Liliopsida</taxon>
        <taxon>Poales</taxon>
        <taxon>Poaceae</taxon>
        <taxon>PACMAD clade</taxon>
        <taxon>Arundinoideae</taxon>
        <taxon>Arundineae</taxon>
        <taxon>Arundo</taxon>
    </lineage>
</organism>
<name>A0A0A9GQC9_ARUDO</name>
<protein>
    <submittedName>
        <fullName evidence="1">Uncharacterized protein</fullName>
    </submittedName>
</protein>
<dbReference type="EMBL" id="GBRH01171264">
    <property type="protein sequence ID" value="JAE26632.1"/>
    <property type="molecule type" value="Transcribed_RNA"/>
</dbReference>
<proteinExistence type="predicted"/>
<dbReference type="AlphaFoldDB" id="A0A0A9GQC9"/>
<reference evidence="1" key="2">
    <citation type="journal article" date="2015" name="Data Brief">
        <title>Shoot transcriptome of the giant reed, Arundo donax.</title>
        <authorList>
            <person name="Barrero R.A."/>
            <person name="Guerrero F.D."/>
            <person name="Moolhuijzen P."/>
            <person name="Goolsby J.A."/>
            <person name="Tidwell J."/>
            <person name="Bellgard S.E."/>
            <person name="Bellgard M.I."/>
        </authorList>
    </citation>
    <scope>NUCLEOTIDE SEQUENCE</scope>
    <source>
        <tissue evidence="1">Shoot tissue taken approximately 20 cm above the soil surface</tissue>
    </source>
</reference>
<sequence>MLLAYSNKNYRIYHSFRSTFFFLRVIFSDVDTQPILSLKSGCAMFQFSHNSTNLP</sequence>
<evidence type="ECO:0000313" key="1">
    <source>
        <dbReference type="EMBL" id="JAE26632.1"/>
    </source>
</evidence>
<accession>A0A0A9GQC9</accession>